<gene>
    <name evidence="3" type="ORF">GCM10007888_22760</name>
    <name evidence="2" type="ORF">MOX02_45650</name>
</gene>
<proteinExistence type="predicted"/>
<feature type="region of interest" description="Disordered" evidence="1">
    <location>
        <begin position="86"/>
        <end position="110"/>
    </location>
</feature>
<keyword evidence="5" id="KW-1185">Reference proteome</keyword>
<evidence type="ECO:0000313" key="2">
    <source>
        <dbReference type="EMBL" id="GEP06527.1"/>
    </source>
</evidence>
<protein>
    <recommendedName>
        <fullName evidence="6">DUF3618 domain-containing protein</fullName>
    </recommendedName>
</protein>
<dbReference type="OrthoDB" id="7998218at2"/>
<dbReference type="AlphaFoldDB" id="A0A512J986"/>
<accession>A0A512J986</accession>
<reference evidence="3" key="4">
    <citation type="submission" date="2023-01" db="EMBL/GenBank/DDBJ databases">
        <title>Draft genome sequence of Methylobacterium oxalidis strain NBRC 107715.</title>
        <authorList>
            <person name="Sun Q."/>
            <person name="Mori K."/>
        </authorList>
    </citation>
    <scope>NUCLEOTIDE SEQUENCE</scope>
    <source>
        <strain evidence="3">NBRC 107715</strain>
    </source>
</reference>
<dbReference type="EMBL" id="BJZU01000105">
    <property type="protein sequence ID" value="GEP06527.1"/>
    <property type="molecule type" value="Genomic_DNA"/>
</dbReference>
<reference evidence="5" key="2">
    <citation type="journal article" date="2019" name="Int. J. Syst. Evol. Microbiol.">
        <title>The Global Catalogue of Microorganisms (GCM) 10K type strain sequencing project: providing services to taxonomists for standard genome sequencing and annotation.</title>
        <authorList>
            <consortium name="The Broad Institute Genomics Platform"/>
            <consortium name="The Broad Institute Genome Sequencing Center for Infectious Disease"/>
            <person name="Wu L."/>
            <person name="Ma J."/>
        </authorList>
    </citation>
    <scope>NUCLEOTIDE SEQUENCE [LARGE SCALE GENOMIC DNA]</scope>
    <source>
        <strain evidence="5">NBRC 107715</strain>
    </source>
</reference>
<reference evidence="3" key="1">
    <citation type="journal article" date="2014" name="Int. J. Syst. Evol. Microbiol.">
        <title>Complete genome of a new Firmicutes species belonging to the dominant human colonic microbiota ('Ruminococcus bicirculans') reveals two chromosomes and a selective capacity to utilize plant glucans.</title>
        <authorList>
            <consortium name="NISC Comparative Sequencing Program"/>
            <person name="Wegmann U."/>
            <person name="Louis P."/>
            <person name="Goesmann A."/>
            <person name="Henrissat B."/>
            <person name="Duncan S.H."/>
            <person name="Flint H.J."/>
        </authorList>
    </citation>
    <scope>NUCLEOTIDE SEQUENCE</scope>
    <source>
        <strain evidence="3">NBRC 107715</strain>
    </source>
</reference>
<evidence type="ECO:0008006" key="6">
    <source>
        <dbReference type="Google" id="ProtNLM"/>
    </source>
</evidence>
<feature type="region of interest" description="Disordered" evidence="1">
    <location>
        <begin position="1"/>
        <end position="27"/>
    </location>
</feature>
<organism evidence="2 4">
    <name type="scientific">Methylobacterium oxalidis</name>
    <dbReference type="NCBI Taxonomy" id="944322"/>
    <lineage>
        <taxon>Bacteria</taxon>
        <taxon>Pseudomonadati</taxon>
        <taxon>Pseudomonadota</taxon>
        <taxon>Alphaproteobacteria</taxon>
        <taxon>Hyphomicrobiales</taxon>
        <taxon>Methylobacteriaceae</taxon>
        <taxon>Methylobacterium</taxon>
    </lineage>
</organism>
<reference evidence="2 4" key="3">
    <citation type="submission" date="2019-07" db="EMBL/GenBank/DDBJ databases">
        <title>Whole genome shotgun sequence of Methylobacterium oxalidis NBRC 107715.</title>
        <authorList>
            <person name="Hosoyama A."/>
            <person name="Uohara A."/>
            <person name="Ohji S."/>
            <person name="Ichikawa N."/>
        </authorList>
    </citation>
    <scope>NUCLEOTIDE SEQUENCE [LARGE SCALE GENOMIC DNA]</scope>
    <source>
        <strain evidence="2 4">NBRC 107715</strain>
    </source>
</reference>
<dbReference type="Proteomes" id="UP000321960">
    <property type="component" value="Unassembled WGS sequence"/>
</dbReference>
<evidence type="ECO:0000313" key="3">
    <source>
        <dbReference type="EMBL" id="GLS63895.1"/>
    </source>
</evidence>
<evidence type="ECO:0000256" key="1">
    <source>
        <dbReference type="SAM" id="MobiDB-lite"/>
    </source>
</evidence>
<feature type="compositionally biased region" description="Basic and acidic residues" evidence="1">
    <location>
        <begin position="1"/>
        <end position="23"/>
    </location>
</feature>
<evidence type="ECO:0000313" key="4">
    <source>
        <dbReference type="Proteomes" id="UP000321960"/>
    </source>
</evidence>
<dbReference type="EMBL" id="BSPK01000031">
    <property type="protein sequence ID" value="GLS63895.1"/>
    <property type="molecule type" value="Genomic_DNA"/>
</dbReference>
<name>A0A512J986_9HYPH</name>
<dbReference type="Proteomes" id="UP001156856">
    <property type="component" value="Unassembled WGS sequence"/>
</dbReference>
<sequence length="136" mass="14729">MSRSADELEHEVEASRERLDRTLGDLQSRLTGPGLARDFAGLRDPGRSLGEGFGQLAATIREHPLPALLIGAGLGLLAYDEARRAGRRRRVPVPPAARPAEGDLPENRGTRLDERLDAGVEETFPASDPVSVRITK</sequence>
<comment type="caution">
    <text evidence="2">The sequence shown here is derived from an EMBL/GenBank/DDBJ whole genome shotgun (WGS) entry which is preliminary data.</text>
</comment>
<dbReference type="RefSeq" id="WP_147028064.1">
    <property type="nucleotide sequence ID" value="NZ_BJZU01000105.1"/>
</dbReference>
<evidence type="ECO:0000313" key="5">
    <source>
        <dbReference type="Proteomes" id="UP001156856"/>
    </source>
</evidence>